<sequence>MTGIAYQRIMASNTLSSSTLTSTGCAVPARRVSQPSRADLARLTQVVACETAFALLHSFTAYDRDHEAPADTPGRRLMQTTPSGELTGRALQSLHESLLTMNPSGRDGQDPFS</sequence>
<comment type="caution">
    <text evidence="1">The sequence shown here is derived from an EMBL/GenBank/DDBJ whole genome shotgun (WGS) entry which is preliminary data.</text>
</comment>
<keyword evidence="2" id="KW-1185">Reference proteome</keyword>
<name>A0ABP4QU11_9ACTN</name>
<reference evidence="2" key="1">
    <citation type="journal article" date="2019" name="Int. J. Syst. Evol. Microbiol.">
        <title>The Global Catalogue of Microorganisms (GCM) 10K type strain sequencing project: providing services to taxonomists for standard genome sequencing and annotation.</title>
        <authorList>
            <consortium name="The Broad Institute Genomics Platform"/>
            <consortium name="The Broad Institute Genome Sequencing Center for Infectious Disease"/>
            <person name="Wu L."/>
            <person name="Ma J."/>
        </authorList>
    </citation>
    <scope>NUCLEOTIDE SEQUENCE [LARGE SCALE GENOMIC DNA]</scope>
    <source>
        <strain evidence="2">JCM 13929</strain>
    </source>
</reference>
<protein>
    <submittedName>
        <fullName evidence="1">Uncharacterized protein</fullName>
    </submittedName>
</protein>
<evidence type="ECO:0000313" key="2">
    <source>
        <dbReference type="Proteomes" id="UP001500064"/>
    </source>
</evidence>
<dbReference type="Proteomes" id="UP001500064">
    <property type="component" value="Unassembled WGS sequence"/>
</dbReference>
<evidence type="ECO:0000313" key="1">
    <source>
        <dbReference type="EMBL" id="GAA1622787.1"/>
    </source>
</evidence>
<organism evidence="1 2">
    <name type="scientific">Nonomuraea maheshkhaliensis</name>
    <dbReference type="NCBI Taxonomy" id="419590"/>
    <lineage>
        <taxon>Bacteria</taxon>
        <taxon>Bacillati</taxon>
        <taxon>Actinomycetota</taxon>
        <taxon>Actinomycetes</taxon>
        <taxon>Streptosporangiales</taxon>
        <taxon>Streptosporangiaceae</taxon>
        <taxon>Nonomuraea</taxon>
    </lineage>
</organism>
<dbReference type="EMBL" id="BAAAMU010000010">
    <property type="protein sequence ID" value="GAA1622787.1"/>
    <property type="molecule type" value="Genomic_DNA"/>
</dbReference>
<proteinExistence type="predicted"/>
<accession>A0ABP4QU11</accession>
<gene>
    <name evidence="1" type="ORF">GCM10009733_019290</name>
</gene>